<evidence type="ECO:0000313" key="6">
    <source>
        <dbReference type="EMBL" id="AFP42041.1"/>
    </source>
</evidence>
<dbReference type="EMBL" id="CP001663">
    <property type="protein sequence ID" value="AFP42041.1"/>
    <property type="molecule type" value="Genomic_DNA"/>
</dbReference>
<evidence type="ECO:0008006" key="8">
    <source>
        <dbReference type="Google" id="ProtNLM"/>
    </source>
</evidence>
<reference evidence="6 7" key="2">
    <citation type="journal article" date="2009" name="Genome Res.">
        <title>Ortho-proteogenomics: multiple proteomes investigation through orthology and a new MS-based protocol.</title>
        <authorList>
            <person name="Gallien S."/>
            <person name="Perrodou E."/>
            <person name="Carapito C."/>
            <person name="Deshayes C."/>
            <person name="Reyrat J.M."/>
            <person name="Van Dorsselaer A."/>
            <person name="Poch O."/>
            <person name="Schaeffer C."/>
            <person name="Lecompte O."/>
        </authorList>
    </citation>
    <scope>NUCLEOTIDE SEQUENCE [LARGE SCALE GENOMIC DNA]</scope>
    <source>
        <strain evidence="7">ATCC 700084 / mc(2)155</strain>
    </source>
</reference>
<keyword evidence="1 3" id="KW-0238">DNA-binding</keyword>
<dbReference type="InterPro" id="IPR010998">
    <property type="entry name" value="Integrase_recombinase_N"/>
</dbReference>
<dbReference type="InterPro" id="IPR050090">
    <property type="entry name" value="Tyrosine_recombinase_XerCD"/>
</dbReference>
<dbReference type="GO" id="GO:0003677">
    <property type="term" value="F:DNA binding"/>
    <property type="evidence" value="ECO:0007669"/>
    <property type="project" value="UniProtKB-UniRule"/>
</dbReference>
<dbReference type="SUPFAM" id="SSF56349">
    <property type="entry name" value="DNA breaking-rejoining enzymes"/>
    <property type="match status" value="1"/>
</dbReference>
<dbReference type="Pfam" id="PF00589">
    <property type="entry name" value="Phage_integrase"/>
    <property type="match status" value="1"/>
</dbReference>
<evidence type="ECO:0000259" key="4">
    <source>
        <dbReference type="PROSITE" id="PS51898"/>
    </source>
</evidence>
<dbReference type="PATRIC" id="fig|246196.56.peg.5726"/>
<reference evidence="6 7" key="1">
    <citation type="journal article" date="2007" name="Genome Biol.">
        <title>Interrupted coding sequences in Mycobacterium smegmatis: authentic mutations or sequencing errors?</title>
        <authorList>
            <person name="Deshayes C."/>
            <person name="Perrodou E."/>
            <person name="Gallien S."/>
            <person name="Euphrasie D."/>
            <person name="Schaeffer C."/>
            <person name="Van-Dorsselaer A."/>
            <person name="Poch O."/>
            <person name="Lecompte O."/>
            <person name="Reyrat J.M."/>
        </authorList>
    </citation>
    <scope>NUCLEOTIDE SEQUENCE [LARGE SCALE GENOMIC DNA]</scope>
    <source>
        <strain evidence="7">ATCC 700084 / mc(2)155</strain>
    </source>
</reference>
<dbReference type="GO" id="GO:0015074">
    <property type="term" value="P:DNA integration"/>
    <property type="evidence" value="ECO:0007669"/>
    <property type="project" value="InterPro"/>
</dbReference>
<accession>I7GES2</accession>
<protein>
    <recommendedName>
        <fullName evidence="8">Integrase</fullName>
    </recommendedName>
</protein>
<evidence type="ECO:0000313" key="7">
    <source>
        <dbReference type="Proteomes" id="UP000006158"/>
    </source>
</evidence>
<dbReference type="Proteomes" id="UP000006158">
    <property type="component" value="Chromosome"/>
</dbReference>
<dbReference type="PANTHER" id="PTHR30349:SF91">
    <property type="entry name" value="INTA PROTEIN"/>
    <property type="match status" value="1"/>
</dbReference>
<dbReference type="GO" id="GO:0006310">
    <property type="term" value="P:DNA recombination"/>
    <property type="evidence" value="ECO:0007669"/>
    <property type="project" value="UniProtKB-KW"/>
</dbReference>
<evidence type="ECO:0000256" key="3">
    <source>
        <dbReference type="PROSITE-ProRule" id="PRU01248"/>
    </source>
</evidence>
<dbReference type="PROSITE" id="PS51900">
    <property type="entry name" value="CB"/>
    <property type="match status" value="1"/>
</dbReference>
<dbReference type="Gene3D" id="1.10.443.10">
    <property type="entry name" value="Intergrase catalytic core"/>
    <property type="match status" value="1"/>
</dbReference>
<dbReference type="Gene3D" id="1.10.150.130">
    <property type="match status" value="1"/>
</dbReference>
<dbReference type="InterPro" id="IPR013762">
    <property type="entry name" value="Integrase-like_cat_sf"/>
</dbReference>
<dbReference type="PANTHER" id="PTHR30349">
    <property type="entry name" value="PHAGE INTEGRASE-RELATED"/>
    <property type="match status" value="1"/>
</dbReference>
<organism evidence="6 7">
    <name type="scientific">Mycolicibacterium smegmatis (strain ATCC 700084 / mc(2)155)</name>
    <name type="common">Mycobacterium smegmatis</name>
    <dbReference type="NCBI Taxonomy" id="246196"/>
    <lineage>
        <taxon>Bacteria</taxon>
        <taxon>Bacillati</taxon>
        <taxon>Actinomycetota</taxon>
        <taxon>Actinomycetes</taxon>
        <taxon>Mycobacteriales</taxon>
        <taxon>Mycobacteriaceae</taxon>
        <taxon>Mycolicibacterium</taxon>
    </lineage>
</organism>
<dbReference type="InterPro" id="IPR044068">
    <property type="entry name" value="CB"/>
</dbReference>
<dbReference type="KEGG" id="msg:MSMEI_5601"/>
<feature type="domain" description="Core-binding (CB)" evidence="5">
    <location>
        <begin position="89"/>
        <end position="190"/>
    </location>
</feature>
<evidence type="ECO:0000256" key="1">
    <source>
        <dbReference type="ARBA" id="ARBA00023125"/>
    </source>
</evidence>
<evidence type="ECO:0000259" key="5">
    <source>
        <dbReference type="PROSITE" id="PS51900"/>
    </source>
</evidence>
<name>I7GES2_MYCS2</name>
<keyword evidence="2" id="KW-0233">DNA recombination</keyword>
<dbReference type="InterPro" id="IPR011010">
    <property type="entry name" value="DNA_brk_join_enz"/>
</dbReference>
<dbReference type="InterPro" id="IPR002104">
    <property type="entry name" value="Integrase_catalytic"/>
</dbReference>
<proteinExistence type="predicted"/>
<dbReference type="PROSITE" id="PS51898">
    <property type="entry name" value="TYR_RECOMBINASE"/>
    <property type="match status" value="1"/>
</dbReference>
<feature type="domain" description="Tyr recombinase" evidence="4">
    <location>
        <begin position="212"/>
        <end position="408"/>
    </location>
</feature>
<sequence length="422" mass="46335">MNARRVAQSTRRTLESPGMLQRMARIPDYVKVIDLDSGRRYEVRPEVTGADGKRRQKRERFKTLKEAVDHYTAIAGDRGRGVHVAPSELTVEDAVDSWLLGQRIRPKTMSAYITSLRPIVDHLGKRTVQSITKDDLEQVVQALRAGTSKMGTWNAPTKLTKAAKKVRSPWAASSINPMLARTRSIFEDLVNQGVVVRNVAALVKPLATDTEKTMNTLNAEQVTQLLAVTDSHCYGIAWRLAVLGLRRGEILALRWDAVDFDAGTLAISAARLATAGGATTGAPKTKTSVRTLPMPEDLTAALRRVRKRQKEYRLKLGSKWTDSGYVVVDEFGVAPYPDTLTAAWRKTLANAGLPHVRLHDARHSCATLMHLSGVPTVVIAAWLGHQDPGFTLRTYAHSNHDALADAAAMLGSITTGKKKEAK</sequence>
<gene>
    <name evidence="6" type="ordered locus">MSMEI_5601</name>
</gene>
<dbReference type="CDD" id="cd01189">
    <property type="entry name" value="INT_ICEBs1_C_like"/>
    <property type="match status" value="1"/>
</dbReference>
<evidence type="ECO:0000256" key="2">
    <source>
        <dbReference type="ARBA" id="ARBA00023172"/>
    </source>
</evidence>
<dbReference type="AlphaFoldDB" id="I7GES2"/>